<dbReference type="OrthoDB" id="2018054at2759"/>
<dbReference type="Proteomes" id="UP000323000">
    <property type="component" value="Chromosome 12"/>
</dbReference>
<gene>
    <name evidence="3" type="ORF">EZV62_025854</name>
</gene>
<organism evidence="3 4">
    <name type="scientific">Acer yangbiense</name>
    <dbReference type="NCBI Taxonomy" id="1000413"/>
    <lineage>
        <taxon>Eukaryota</taxon>
        <taxon>Viridiplantae</taxon>
        <taxon>Streptophyta</taxon>
        <taxon>Embryophyta</taxon>
        <taxon>Tracheophyta</taxon>
        <taxon>Spermatophyta</taxon>
        <taxon>Magnoliopsida</taxon>
        <taxon>eudicotyledons</taxon>
        <taxon>Gunneridae</taxon>
        <taxon>Pentapetalae</taxon>
        <taxon>rosids</taxon>
        <taxon>malvids</taxon>
        <taxon>Sapindales</taxon>
        <taxon>Sapindaceae</taxon>
        <taxon>Hippocastanoideae</taxon>
        <taxon>Acereae</taxon>
        <taxon>Acer</taxon>
    </lineage>
</organism>
<dbReference type="AlphaFoldDB" id="A0A5C7GZL2"/>
<sequence>MISRIELGKVSEDRNHHVPELSHGENSVSSFTAKASNPPTFSVTIPSISSVGLTVTPEERVTLFTADGMVQIGDSMIPKLVTSSNKKQGKSKTTQRFTRFQESDYMDPNQGLCLGSLFDIATTNGLDMGRRLCIFGFCRSIEMLSDEELPVNGARLSGVDASSQILLMARRLPGIAGTHLLTNISLIHPHESEDILLPSSTKAIKDLHFSPFNHSLALFASLGKKLSVLSMESDNVILDYDLPVKFQSITCGVTD</sequence>
<name>A0A5C7GZL2_9ROSI</name>
<comment type="caution">
    <text evidence="3">The sequence shown here is derived from an EMBL/GenBank/DDBJ whole genome shotgun (WGS) entry which is preliminary data.</text>
</comment>
<dbReference type="PANTHER" id="PTHR36739:SF1">
    <property type="entry name" value="D-TAGATOSE-1,6-BISPHOSPHATE ALDOLASE SUBUNIT"/>
    <property type="match status" value="1"/>
</dbReference>
<feature type="domain" description="DUF7811" evidence="2">
    <location>
        <begin position="92"/>
        <end position="146"/>
    </location>
</feature>
<reference evidence="4" key="1">
    <citation type="journal article" date="2019" name="Gigascience">
        <title>De novo genome assembly of the endangered Acer yangbiense, a plant species with extremely small populations endemic to Yunnan Province, China.</title>
        <authorList>
            <person name="Yang J."/>
            <person name="Wariss H.M."/>
            <person name="Tao L."/>
            <person name="Zhang R."/>
            <person name="Yun Q."/>
            <person name="Hollingsworth P."/>
            <person name="Dao Z."/>
            <person name="Luo G."/>
            <person name="Guo H."/>
            <person name="Ma Y."/>
            <person name="Sun W."/>
        </authorList>
    </citation>
    <scope>NUCLEOTIDE SEQUENCE [LARGE SCALE GENOMIC DNA]</scope>
    <source>
        <strain evidence="4">cv. Malutang</strain>
    </source>
</reference>
<evidence type="ECO:0000313" key="4">
    <source>
        <dbReference type="Proteomes" id="UP000323000"/>
    </source>
</evidence>
<dbReference type="EMBL" id="VAHF01000012">
    <property type="protein sequence ID" value="TXG49979.1"/>
    <property type="molecule type" value="Genomic_DNA"/>
</dbReference>
<feature type="compositionally biased region" description="Polar residues" evidence="1">
    <location>
        <begin position="24"/>
        <end position="33"/>
    </location>
</feature>
<evidence type="ECO:0000259" key="2">
    <source>
        <dbReference type="Pfam" id="PF25103"/>
    </source>
</evidence>
<dbReference type="PANTHER" id="PTHR36739">
    <property type="entry name" value="D-TAGATOSE-1,6-BISPHOSPHATE ALDOLASE SUBUNIT"/>
    <property type="match status" value="1"/>
</dbReference>
<feature type="compositionally biased region" description="Basic and acidic residues" evidence="1">
    <location>
        <begin position="1"/>
        <end position="23"/>
    </location>
</feature>
<protein>
    <recommendedName>
        <fullName evidence="2">DUF7811 domain-containing protein</fullName>
    </recommendedName>
</protein>
<evidence type="ECO:0000313" key="3">
    <source>
        <dbReference type="EMBL" id="TXG49979.1"/>
    </source>
</evidence>
<feature type="region of interest" description="Disordered" evidence="1">
    <location>
        <begin position="1"/>
        <end position="33"/>
    </location>
</feature>
<accession>A0A5C7GZL2</accession>
<dbReference type="Pfam" id="PF25103">
    <property type="entry name" value="DUF7811"/>
    <property type="match status" value="1"/>
</dbReference>
<proteinExistence type="predicted"/>
<keyword evidence="4" id="KW-1185">Reference proteome</keyword>
<dbReference type="InterPro" id="IPR056713">
    <property type="entry name" value="DUF7811"/>
</dbReference>
<evidence type="ECO:0000256" key="1">
    <source>
        <dbReference type="SAM" id="MobiDB-lite"/>
    </source>
</evidence>